<evidence type="ECO:0000313" key="2">
    <source>
        <dbReference type="Proteomes" id="UP001246858"/>
    </source>
</evidence>
<dbReference type="EMBL" id="JAVDTF010000002">
    <property type="protein sequence ID" value="MDR6783989.1"/>
    <property type="molecule type" value="Genomic_DNA"/>
</dbReference>
<evidence type="ECO:0000313" key="1">
    <source>
        <dbReference type="EMBL" id="MDR6783989.1"/>
    </source>
</evidence>
<reference evidence="1" key="1">
    <citation type="submission" date="2023-07" db="EMBL/GenBank/DDBJ databases">
        <title>Sorghum-associated microbial communities from plants grown in Nebraska, USA.</title>
        <authorList>
            <person name="Schachtman D."/>
        </authorList>
    </citation>
    <scope>NUCLEOTIDE SEQUENCE</scope>
    <source>
        <strain evidence="1">2697</strain>
    </source>
</reference>
<proteinExistence type="predicted"/>
<keyword evidence="2" id="KW-1185">Reference proteome</keyword>
<gene>
    <name evidence="1" type="ORF">J2X78_002554</name>
</gene>
<sequence>MNFSFPVFCILIAQSFSVFAQAPKLQSESIWAKSIKIDGNINEWQNPLKGYDKKTKIAYSIANDGQHIYLAIKTSNSNKARAGGITFGINTKEVSFPYNPARELFKYSSNPANKGKKFLNKPEDFKQIELSGFKTINKSVISIYNEYGIRAAIIEDEQKNYTYELAVPLKLFDLNPDQAASFGYIIKLRGIVVPENNSKLVHKEGRSRKMEQELEEQMTDFKRPTQFAGKYKLALKQ</sequence>
<comment type="caution">
    <text evidence="1">The sequence shown here is derived from an EMBL/GenBank/DDBJ whole genome shotgun (WGS) entry which is preliminary data.</text>
</comment>
<organism evidence="1 2">
    <name type="scientific">Pedobacter africanus</name>
    <dbReference type="NCBI Taxonomy" id="151894"/>
    <lineage>
        <taxon>Bacteria</taxon>
        <taxon>Pseudomonadati</taxon>
        <taxon>Bacteroidota</taxon>
        <taxon>Sphingobacteriia</taxon>
        <taxon>Sphingobacteriales</taxon>
        <taxon>Sphingobacteriaceae</taxon>
        <taxon>Pedobacter</taxon>
    </lineage>
</organism>
<name>A0ACC6KXZ4_9SPHI</name>
<protein>
    <submittedName>
        <fullName evidence="1">Uncharacterized protein</fullName>
    </submittedName>
</protein>
<accession>A0ACC6KXZ4</accession>
<dbReference type="Proteomes" id="UP001246858">
    <property type="component" value="Unassembled WGS sequence"/>
</dbReference>